<reference evidence="1 2" key="1">
    <citation type="submission" date="2016-07" db="EMBL/GenBank/DDBJ databases">
        <title>Pervasive Adenine N6-methylation of Active Genes in Fungi.</title>
        <authorList>
            <consortium name="DOE Joint Genome Institute"/>
            <person name="Mondo S.J."/>
            <person name="Dannebaum R.O."/>
            <person name="Kuo R.C."/>
            <person name="Labutti K."/>
            <person name="Haridas S."/>
            <person name="Kuo A."/>
            <person name="Salamov A."/>
            <person name="Ahrendt S.R."/>
            <person name="Lipzen A."/>
            <person name="Sullivan W."/>
            <person name="Andreopoulos W.B."/>
            <person name="Clum A."/>
            <person name="Lindquist E."/>
            <person name="Daum C."/>
            <person name="Ramamoorthy G.K."/>
            <person name="Gryganskyi A."/>
            <person name="Culley D."/>
            <person name="Magnuson J.K."/>
            <person name="James T.Y."/>
            <person name="O'Malley M.A."/>
            <person name="Stajich J.E."/>
            <person name="Spatafora J.W."/>
            <person name="Visel A."/>
            <person name="Grigoriev I.V."/>
        </authorList>
    </citation>
    <scope>NUCLEOTIDE SEQUENCE [LARGE SCALE GENOMIC DNA]</scope>
    <source>
        <strain evidence="1 2">NRRL 1336</strain>
    </source>
</reference>
<dbReference type="Proteomes" id="UP000193560">
    <property type="component" value="Unassembled WGS sequence"/>
</dbReference>
<dbReference type="OrthoDB" id="10255091at2759"/>
<sequence>MATICPIACKRSTISCLCSGYTPANPSAPKTKSSTSWYPLPGGGPSFNVVDKNMFSPIPKRRPVSFAIA</sequence>
<gene>
    <name evidence="1" type="ORF">BCR42DRAFT_403018</name>
</gene>
<proteinExistence type="predicted"/>
<dbReference type="AlphaFoldDB" id="A0A1X2IYP1"/>
<evidence type="ECO:0000313" key="1">
    <source>
        <dbReference type="EMBL" id="ORZ24469.1"/>
    </source>
</evidence>
<name>A0A1X2IYP1_9FUNG</name>
<evidence type="ECO:0000313" key="2">
    <source>
        <dbReference type="Proteomes" id="UP000193560"/>
    </source>
</evidence>
<protein>
    <submittedName>
        <fullName evidence="1">Uncharacterized protein</fullName>
    </submittedName>
</protein>
<organism evidence="1 2">
    <name type="scientific">Absidia repens</name>
    <dbReference type="NCBI Taxonomy" id="90262"/>
    <lineage>
        <taxon>Eukaryota</taxon>
        <taxon>Fungi</taxon>
        <taxon>Fungi incertae sedis</taxon>
        <taxon>Mucoromycota</taxon>
        <taxon>Mucoromycotina</taxon>
        <taxon>Mucoromycetes</taxon>
        <taxon>Mucorales</taxon>
        <taxon>Cunninghamellaceae</taxon>
        <taxon>Absidia</taxon>
    </lineage>
</organism>
<feature type="non-terminal residue" evidence="1">
    <location>
        <position position="69"/>
    </location>
</feature>
<comment type="caution">
    <text evidence="1">The sequence shown here is derived from an EMBL/GenBank/DDBJ whole genome shotgun (WGS) entry which is preliminary data.</text>
</comment>
<accession>A0A1X2IYP1</accession>
<dbReference type="EMBL" id="MCGE01000002">
    <property type="protein sequence ID" value="ORZ24469.1"/>
    <property type="molecule type" value="Genomic_DNA"/>
</dbReference>
<keyword evidence="2" id="KW-1185">Reference proteome</keyword>